<protein>
    <recommendedName>
        <fullName evidence="2">DUF6699 domain-containing protein</fullName>
    </recommendedName>
</protein>
<evidence type="ECO:0000313" key="3">
    <source>
        <dbReference type="EMBL" id="RDX53486.1"/>
    </source>
</evidence>
<feature type="compositionally biased region" description="Basic and acidic residues" evidence="1">
    <location>
        <begin position="1"/>
        <end position="10"/>
    </location>
</feature>
<gene>
    <name evidence="3" type="ORF">OH76DRAFT_1224918</name>
</gene>
<sequence length="361" mass="40573">MPFFTRKKEGAVNTPPAPKYKPLDLPTFGEGEIEVPPFTPSWASSDSSGSSVASSLPSTPASSPAPWRRPFTPHRAPAARSQTPQEMHAPAWHVAHHPEPEMSLYRKALTPSPEIFKPRPRRASSAHQPSPVQVMQGLVSPSPMPMPASKSGPLKGILKQTVPRSAASTPAPTLRTNEIRLHWQLCPSSTHRAVRPLEVEFDLRKPIEEIVIRDHRRQFHSKLPQSDVDRYLGREVCDHPPLRKMEIHYQAFPGWKVIVKRKDGGVLQVRDVFEAIFEDLQKLPSRQERAMYMKDPKATSDAFIRRCEESTRTVCLAEQKAGLRRVDLLAGESLFKGLTRPEKDGQDFWIAHFGARNPNSP</sequence>
<accession>A0A371DLU0</accession>
<keyword evidence="4" id="KW-1185">Reference proteome</keyword>
<reference evidence="3 4" key="1">
    <citation type="journal article" date="2018" name="Biotechnol. Biofuels">
        <title>Integrative visual omics of the white-rot fungus Polyporus brumalis exposes the biotechnological potential of its oxidative enzymes for delignifying raw plant biomass.</title>
        <authorList>
            <person name="Miyauchi S."/>
            <person name="Rancon A."/>
            <person name="Drula E."/>
            <person name="Hage H."/>
            <person name="Chaduli D."/>
            <person name="Favel A."/>
            <person name="Grisel S."/>
            <person name="Henrissat B."/>
            <person name="Herpoel-Gimbert I."/>
            <person name="Ruiz-Duenas F.J."/>
            <person name="Chevret D."/>
            <person name="Hainaut M."/>
            <person name="Lin J."/>
            <person name="Wang M."/>
            <person name="Pangilinan J."/>
            <person name="Lipzen A."/>
            <person name="Lesage-Meessen L."/>
            <person name="Navarro D."/>
            <person name="Riley R."/>
            <person name="Grigoriev I.V."/>
            <person name="Zhou S."/>
            <person name="Raouche S."/>
            <person name="Rosso M.N."/>
        </authorList>
    </citation>
    <scope>NUCLEOTIDE SEQUENCE [LARGE SCALE GENOMIC DNA]</scope>
    <source>
        <strain evidence="3 4">BRFM 1820</strain>
    </source>
</reference>
<evidence type="ECO:0000256" key="1">
    <source>
        <dbReference type="SAM" id="MobiDB-lite"/>
    </source>
</evidence>
<dbReference type="EMBL" id="KZ857387">
    <property type="protein sequence ID" value="RDX53486.1"/>
    <property type="molecule type" value="Genomic_DNA"/>
</dbReference>
<evidence type="ECO:0000259" key="2">
    <source>
        <dbReference type="Pfam" id="PF20415"/>
    </source>
</evidence>
<dbReference type="Pfam" id="PF20415">
    <property type="entry name" value="DUF6699"/>
    <property type="match status" value="1"/>
</dbReference>
<proteinExistence type="predicted"/>
<name>A0A371DLU0_9APHY</name>
<evidence type="ECO:0000313" key="4">
    <source>
        <dbReference type="Proteomes" id="UP000256964"/>
    </source>
</evidence>
<organism evidence="3 4">
    <name type="scientific">Lentinus brumalis</name>
    <dbReference type="NCBI Taxonomy" id="2498619"/>
    <lineage>
        <taxon>Eukaryota</taxon>
        <taxon>Fungi</taxon>
        <taxon>Dikarya</taxon>
        <taxon>Basidiomycota</taxon>
        <taxon>Agaricomycotina</taxon>
        <taxon>Agaricomycetes</taxon>
        <taxon>Polyporales</taxon>
        <taxon>Polyporaceae</taxon>
        <taxon>Lentinus</taxon>
    </lineage>
</organism>
<dbReference type="InterPro" id="IPR046522">
    <property type="entry name" value="DUF6699"/>
</dbReference>
<feature type="domain" description="DUF6699" evidence="2">
    <location>
        <begin position="200"/>
        <end position="344"/>
    </location>
</feature>
<dbReference type="AlphaFoldDB" id="A0A371DLU0"/>
<dbReference type="OrthoDB" id="2970175at2759"/>
<feature type="compositionally biased region" description="Low complexity" evidence="1">
    <location>
        <begin position="40"/>
        <end position="66"/>
    </location>
</feature>
<dbReference type="Proteomes" id="UP000256964">
    <property type="component" value="Unassembled WGS sequence"/>
</dbReference>
<feature type="region of interest" description="Disordered" evidence="1">
    <location>
        <begin position="1"/>
        <end position="87"/>
    </location>
</feature>